<protein>
    <recommendedName>
        <fullName evidence="3">LysR family transcriptional regulator</fullName>
    </recommendedName>
</protein>
<dbReference type="EMBL" id="FNDN01000022">
    <property type="protein sequence ID" value="SDJ29947.1"/>
    <property type="molecule type" value="Genomic_DNA"/>
</dbReference>
<reference evidence="1 2" key="1">
    <citation type="submission" date="2016-10" db="EMBL/GenBank/DDBJ databases">
        <authorList>
            <person name="de Groot N.N."/>
        </authorList>
    </citation>
    <scope>NUCLEOTIDE SEQUENCE [LARGE SCALE GENOMIC DNA]</scope>
    <source>
        <strain evidence="1 2">DSM 44892</strain>
    </source>
</reference>
<keyword evidence="2" id="KW-1185">Reference proteome</keyword>
<dbReference type="AlphaFoldDB" id="A0A1G8SL61"/>
<proteinExistence type="predicted"/>
<accession>A0A1G8SL61</accession>
<sequence>MATDLIGIVEQNLAVALLPSAFVPARTALVSIPVSDGPTRIEYLAWSDFNPSPAAFLQSCDL</sequence>
<dbReference type="Proteomes" id="UP000183263">
    <property type="component" value="Unassembled WGS sequence"/>
</dbReference>
<gene>
    <name evidence="1" type="ORF">SAMN05444695_12227</name>
</gene>
<name>A0A1G8SL61_9NOCA</name>
<evidence type="ECO:0008006" key="3">
    <source>
        <dbReference type="Google" id="ProtNLM"/>
    </source>
</evidence>
<evidence type="ECO:0000313" key="1">
    <source>
        <dbReference type="EMBL" id="SDJ29947.1"/>
    </source>
</evidence>
<evidence type="ECO:0000313" key="2">
    <source>
        <dbReference type="Proteomes" id="UP000183263"/>
    </source>
</evidence>
<dbReference type="RefSeq" id="WP_246442672.1">
    <property type="nucleotide sequence ID" value="NZ_CP048813.1"/>
</dbReference>
<organism evidence="1 2">
    <name type="scientific">Rhodococcus triatomae</name>
    <dbReference type="NCBI Taxonomy" id="300028"/>
    <lineage>
        <taxon>Bacteria</taxon>
        <taxon>Bacillati</taxon>
        <taxon>Actinomycetota</taxon>
        <taxon>Actinomycetes</taxon>
        <taxon>Mycobacteriales</taxon>
        <taxon>Nocardiaceae</taxon>
        <taxon>Rhodococcus</taxon>
    </lineage>
</organism>